<dbReference type="InterPro" id="IPR022033">
    <property type="entry name" value="Rav1p_C"/>
</dbReference>
<evidence type="ECO:0000259" key="1">
    <source>
        <dbReference type="Pfam" id="PF12234"/>
    </source>
</evidence>
<dbReference type="GO" id="GO:0043291">
    <property type="term" value="C:RAVE complex"/>
    <property type="evidence" value="ECO:0007669"/>
    <property type="project" value="TreeGrafter"/>
</dbReference>
<gene>
    <name evidence="2" type="ORF">AX774_g2663</name>
</gene>
<dbReference type="OrthoDB" id="342131at2759"/>
<dbReference type="InterPro" id="IPR036322">
    <property type="entry name" value="WD40_repeat_dom_sf"/>
</dbReference>
<keyword evidence="3" id="KW-1185">Reference proteome</keyword>
<proteinExistence type="predicted"/>
<sequence>MKIEIDCKLERGKKCEKKPWRHISVNKTSLKVAVARDNIFVVYQYETQDKSWFKMGEKEVESDIDNMSWGASLENTIFITSGNNISEYQFESGDESGDGTGEGRYVQVWSEQYPKLWSKTGVGKRNFQYLEHPRGVNEIFWMEDHARKFQSEICTICEDGKIRGWGGFGIDEKGNKKELSEVESMDPVGYYPMLTINYLSRTNKSKLLKLRQLNQTGKVDVGNNSTNSNKAEKKILYRLHEGGVLSGWVIQRKAHFNLPKTTFYIFTEQSKDFAGQLNLEGQELKTKVVRVSDTLFYVMVSDKYGRLFVFSTQKKLKQGDEEAFEPLKLEKVIDGFENGNDAVMRVVGGTKGVLLAADKKNTIYYWNRLRHDSDVIISHSVPLYETKYAQIKSMHIAPNQDEVIVATDLGIFRYTIASNAQYDMNVMDINEFGHLKRKSSDFLAICYPDNEIMKYDFECSYLVLSLSKLEKCVQVWRCVKEPGILAQYLGEFTVNTNMNLDIVEYNNSSTNRESVFSNYDRNTNVFQLFRLNLDKKVAEVIREYSGFETIKEQFEMDNIEKDKISFTRQVITDDRVEQVCFDGYFRLAIRLNSGDIRVFNIINYETSGFLSANKDIGSQGKNQKLTQRNYYTISNDAFKRSAIKSIRFFRISDRINNKFPLLCIVYKSRTPKNKGEDGSVESNEHSKERYCVNLYAHKYRTYVHKWELVFEHTMNIEGHPALEESLETRDSDMIESGLDSMLTIFGEGCASDGLSLNRPISLAIGGIGEIVKVPLMYNAGGKQMDMRSYMSQELKRANFGYYKVDNKESDYSYKIHYEFIRSLVILGKTEVVYKMLYDFGLFLQQKHRRDKSATFNMSSYFEMLDLSEIESIISSEFCGFSSYSELRKAELKKKAKSVRSRTFSFGADDVDDGDNFFGDSSEKLGLDDEKNNISEDEDVVHGQLDLELARKICGILLKLENSEYNVQELEDLRTIVLALGHLQGIYTLVDSMGFYYLLMLQINILRKFPRDRLVRYKEFSFARLSNTQNLVYESAMKIYLQYVNEIDGFHGSELTKVSWEMARNLGIPLWLNDQSKFVGLIELCARNEYSAAHQCLKKGDDDGYKEHLTIASLFYTLIGRKQLLLQIWKLAQNNHSEQGKIYGFISKLLSTSTGSSVEERAKTKLAATKNAYVLLSKQRYFDACWFFLLGEKHLDAAKVMYNNFKDRFIGSDLSKEGPAEFHPIVSADTDFRNSDGLCLAIAICKCGDSQYFSSNTTAGSLSTTINSPTEDKGRSGDVLGQFVRACVLKTPNISSAIFAPAMNYSDIWKNILFNLISENQQQNFCNLLYVFQNSVNNINLLKQVGKSTHPGIEILVIFEHIFATCSSISALFSSSSASLNKEMGTESDMGQSPRSSLFLDPKFSDKKLYFVWKALLLNVFDELLSYGLYMVMAMIIVNTTHSVADNAIMGGINSGIGLISDMSEASKRKSSVITYCCYSLCQHESEENVSCKPDGLKKPLFDFVMPAEPKVLTESGTYKDNSEVFTQRKSSIFDDFLTPYNSVTFSTSVSEDTENLGKPTPVKGGSDNANYLQEFNLVENPSPNLQGGRVFNSGRSTPHNENTKLGNLETYSITQGGDSGRVAFPTNTFANSMELHTKFDILNHSQKLFVLNTFLHLYVSR</sequence>
<reference evidence="3" key="1">
    <citation type="submission" date="2017-01" db="EMBL/GenBank/DDBJ databases">
        <authorList>
            <person name="Wang Y."/>
            <person name="White M."/>
            <person name="Kvist S."/>
            <person name="Moncalvo J.-M."/>
        </authorList>
    </citation>
    <scope>NUCLEOTIDE SEQUENCE [LARGE SCALE GENOMIC DNA]</scope>
    <source>
        <strain evidence="3">COL-18-3</strain>
    </source>
</reference>
<feature type="domain" description="RAVE complex protein Rav1 C-terminal" evidence="1">
    <location>
        <begin position="877"/>
        <end position="1206"/>
    </location>
</feature>
<dbReference type="SUPFAM" id="SSF50978">
    <property type="entry name" value="WD40 repeat-like"/>
    <property type="match status" value="1"/>
</dbReference>
<dbReference type="PANTHER" id="PTHR13950:SF9">
    <property type="entry name" value="RABCONNECTIN-3A"/>
    <property type="match status" value="1"/>
</dbReference>
<dbReference type="Proteomes" id="UP000188320">
    <property type="component" value="Unassembled WGS sequence"/>
</dbReference>
<dbReference type="GO" id="GO:0007035">
    <property type="term" value="P:vacuolar acidification"/>
    <property type="evidence" value="ECO:0007669"/>
    <property type="project" value="TreeGrafter"/>
</dbReference>
<organism evidence="2 3">
    <name type="scientific">Zancudomyces culisetae</name>
    <name type="common">Gut fungus</name>
    <name type="synonym">Smittium culisetae</name>
    <dbReference type="NCBI Taxonomy" id="1213189"/>
    <lineage>
        <taxon>Eukaryota</taxon>
        <taxon>Fungi</taxon>
        <taxon>Fungi incertae sedis</taxon>
        <taxon>Zoopagomycota</taxon>
        <taxon>Kickxellomycotina</taxon>
        <taxon>Harpellomycetes</taxon>
        <taxon>Harpellales</taxon>
        <taxon>Legeriomycetaceae</taxon>
        <taxon>Zancudomyces</taxon>
    </lineage>
</organism>
<comment type="caution">
    <text evidence="2">The sequence shown here is derived from an EMBL/GenBank/DDBJ whole genome shotgun (WGS) entry which is preliminary data.</text>
</comment>
<name>A0A1R1PSE4_ZANCU</name>
<evidence type="ECO:0000313" key="3">
    <source>
        <dbReference type="Proteomes" id="UP000188320"/>
    </source>
</evidence>
<evidence type="ECO:0000313" key="2">
    <source>
        <dbReference type="EMBL" id="OMH83813.1"/>
    </source>
</evidence>
<dbReference type="EMBL" id="LSSK01000304">
    <property type="protein sequence ID" value="OMH83813.1"/>
    <property type="molecule type" value="Genomic_DNA"/>
</dbReference>
<dbReference type="PANTHER" id="PTHR13950">
    <property type="entry name" value="RABCONNECTIN-RELATED"/>
    <property type="match status" value="1"/>
</dbReference>
<accession>A0A1R1PSE4</accession>
<dbReference type="InterPro" id="IPR052208">
    <property type="entry name" value="DmX-like/RAVE_component"/>
</dbReference>
<protein>
    <submittedName>
        <fullName evidence="2">Regulator of V-ATPase in vacuolar membrane protein 1</fullName>
    </submittedName>
</protein>
<dbReference type="Pfam" id="PF12234">
    <property type="entry name" value="Rav1p_C"/>
    <property type="match status" value="1"/>
</dbReference>